<feature type="region of interest" description="Disordered" evidence="1">
    <location>
        <begin position="269"/>
        <end position="305"/>
    </location>
</feature>
<accession>A0A1I2J0D2</accession>
<dbReference type="InterPro" id="IPR047650">
    <property type="entry name" value="Transpos_IS110"/>
</dbReference>
<evidence type="ECO:0000259" key="3">
    <source>
        <dbReference type="Pfam" id="PF02371"/>
    </source>
</evidence>
<feature type="domain" description="Transposase IS116/IS110/IS902 C-terminal" evidence="3">
    <location>
        <begin position="324"/>
        <end position="406"/>
    </location>
</feature>
<evidence type="ECO:0000313" key="4">
    <source>
        <dbReference type="EMBL" id="SFF46181.1"/>
    </source>
</evidence>
<protein>
    <submittedName>
        <fullName evidence="4">Transposase IS116/IS110/IS902 family protein</fullName>
    </submittedName>
</protein>
<dbReference type="GO" id="GO:0004803">
    <property type="term" value="F:transposase activity"/>
    <property type="evidence" value="ECO:0007669"/>
    <property type="project" value="InterPro"/>
</dbReference>
<dbReference type="EMBL" id="FOMX01000089">
    <property type="protein sequence ID" value="SFF46181.1"/>
    <property type="molecule type" value="Genomic_DNA"/>
</dbReference>
<feature type="domain" description="Transposase IS110-like N-terminal" evidence="2">
    <location>
        <begin position="29"/>
        <end position="173"/>
    </location>
</feature>
<dbReference type="GO" id="GO:0006313">
    <property type="term" value="P:DNA transposition"/>
    <property type="evidence" value="ECO:0007669"/>
    <property type="project" value="InterPro"/>
</dbReference>
<dbReference type="STRING" id="54.SAMN02745121_09013"/>
<evidence type="ECO:0000313" key="5">
    <source>
        <dbReference type="Proteomes" id="UP000199400"/>
    </source>
</evidence>
<keyword evidence="5" id="KW-1185">Reference proteome</keyword>
<name>A0A1I2J0D2_9BACT</name>
<dbReference type="InterPro" id="IPR002525">
    <property type="entry name" value="Transp_IS110-like_N"/>
</dbReference>
<evidence type="ECO:0000256" key="1">
    <source>
        <dbReference type="SAM" id="MobiDB-lite"/>
    </source>
</evidence>
<dbReference type="Pfam" id="PF01548">
    <property type="entry name" value="DEDD_Tnp_IS110"/>
    <property type="match status" value="1"/>
</dbReference>
<dbReference type="PANTHER" id="PTHR33055">
    <property type="entry name" value="TRANSPOSASE FOR INSERTION SEQUENCE ELEMENT IS1111A"/>
    <property type="match status" value="1"/>
</dbReference>
<dbReference type="AlphaFoldDB" id="A0A1I2J0D2"/>
<organism evidence="4 5">
    <name type="scientific">Nannocystis exedens</name>
    <dbReference type="NCBI Taxonomy" id="54"/>
    <lineage>
        <taxon>Bacteria</taxon>
        <taxon>Pseudomonadati</taxon>
        <taxon>Myxococcota</taxon>
        <taxon>Polyangia</taxon>
        <taxon>Nannocystales</taxon>
        <taxon>Nannocystaceae</taxon>
        <taxon>Nannocystis</taxon>
    </lineage>
</organism>
<dbReference type="NCBIfam" id="NF033542">
    <property type="entry name" value="transpos_IS110"/>
    <property type="match status" value="1"/>
</dbReference>
<dbReference type="PANTHER" id="PTHR33055:SF13">
    <property type="entry name" value="TRANSPOSASE"/>
    <property type="match status" value="1"/>
</dbReference>
<dbReference type="GO" id="GO:0003677">
    <property type="term" value="F:DNA binding"/>
    <property type="evidence" value="ECO:0007669"/>
    <property type="project" value="InterPro"/>
</dbReference>
<dbReference type="RefSeq" id="WP_096331353.1">
    <property type="nucleotide sequence ID" value="NZ_FOMX01000089.1"/>
</dbReference>
<gene>
    <name evidence="4" type="ORF">SAMN02745121_09013</name>
</gene>
<dbReference type="InterPro" id="IPR003346">
    <property type="entry name" value="Transposase_20"/>
</dbReference>
<feature type="compositionally biased region" description="Basic and acidic residues" evidence="1">
    <location>
        <begin position="276"/>
        <end position="293"/>
    </location>
</feature>
<dbReference type="Proteomes" id="UP000199400">
    <property type="component" value="Unassembled WGS sequence"/>
</dbReference>
<dbReference type="OrthoDB" id="9815354at2"/>
<proteinExistence type="predicted"/>
<feature type="compositionally biased region" description="Basic residues" evidence="1">
    <location>
        <begin position="294"/>
        <end position="305"/>
    </location>
</feature>
<reference evidence="5" key="1">
    <citation type="submission" date="2016-10" db="EMBL/GenBank/DDBJ databases">
        <authorList>
            <person name="Varghese N."/>
            <person name="Submissions S."/>
        </authorList>
    </citation>
    <scope>NUCLEOTIDE SEQUENCE [LARGE SCALE GENOMIC DNA]</scope>
    <source>
        <strain evidence="5">ATCC 25963</strain>
    </source>
</reference>
<dbReference type="Pfam" id="PF02371">
    <property type="entry name" value="Transposase_20"/>
    <property type="match status" value="1"/>
</dbReference>
<evidence type="ECO:0000259" key="2">
    <source>
        <dbReference type="Pfam" id="PF01548"/>
    </source>
</evidence>
<sequence length="481" mass="52709">MRKTKEKAGVGKGARVAENGLPVVHRRAAGIDVGATFHVVAVHAESDPEPVRSFQSFTGDLHRLADWLVALGVTTVAMESTGVYWIPVFEILEARGLEVLLVNASHVKNVPGRKSDFTDAQWIQRLHEHGLLRGSFRPSDEVAVLRAYVRHRARLVELAASSVQHMQKALMQMNVQLHHVVSDITGATGMKIVRAIVAGERDPAVLAASRNERCKSSEEEICAALTGNYRPEHVFALQQALELYDVYLAKTRACDAKIEEALQPLRRPIHLPAGDPEAKQAPEKPVVRSEARGGRRKHQAPRKNKHDPAFDIARVVAALLGVDLTQIHGFGPNVVLLLIAECGTDMSRWATVKHFTSWLTLAPGCKISGGKVLSAKTRRSANRAAHALRMAAVSVGKTSTALGAFYRRLGARVGKAKAVVATARKLAVLFYNTLRYGISYVDPGASAYEERYRQRSVDNLRRRARGLGFELVTAPSPERVS</sequence>